<dbReference type="OrthoDB" id="7359894at2"/>
<name>A0A0W8IES1_9MICO</name>
<sequence length="173" mass="17916">MNENTASTPAPDLPPILPQPRPQQDGEHRSSALDGVYAALRRLPARRTDDAVLGGVCATVADRLGVAPIAVRAAAAVVALLGGVGVGIYLIAWTLLPDPAGRTHLEGGLRDGRGRSLLVLALGAFAALGVLGGGLSFLAAILPELVGVAALAALGYWAWTRAHRRRPREDATR</sequence>
<evidence type="ECO:0000313" key="4">
    <source>
        <dbReference type="EMBL" id="KUG58374.1"/>
    </source>
</evidence>
<dbReference type="InterPro" id="IPR007168">
    <property type="entry name" value="Phageshock_PspC_N"/>
</dbReference>
<gene>
    <name evidence="4" type="ORF">AVL62_10690</name>
</gene>
<dbReference type="STRING" id="767452.AVL62_10690"/>
<feature type="domain" description="Phage shock protein PspC N-terminal" evidence="3">
    <location>
        <begin position="46"/>
        <end position="98"/>
    </location>
</feature>
<evidence type="ECO:0000256" key="1">
    <source>
        <dbReference type="SAM" id="MobiDB-lite"/>
    </source>
</evidence>
<keyword evidence="2" id="KW-1133">Transmembrane helix</keyword>
<keyword evidence="2" id="KW-0472">Membrane</keyword>
<feature type="compositionally biased region" description="Pro residues" evidence="1">
    <location>
        <begin position="11"/>
        <end position="21"/>
    </location>
</feature>
<feature type="transmembrane region" description="Helical" evidence="2">
    <location>
        <begin position="117"/>
        <end position="135"/>
    </location>
</feature>
<dbReference type="Pfam" id="PF04024">
    <property type="entry name" value="PspC"/>
    <property type="match status" value="1"/>
</dbReference>
<feature type="transmembrane region" description="Helical" evidence="2">
    <location>
        <begin position="141"/>
        <end position="159"/>
    </location>
</feature>
<organism evidence="4 5">
    <name type="scientific">Serinicoccus chungangensis</name>
    <dbReference type="NCBI Taxonomy" id="767452"/>
    <lineage>
        <taxon>Bacteria</taxon>
        <taxon>Bacillati</taxon>
        <taxon>Actinomycetota</taxon>
        <taxon>Actinomycetes</taxon>
        <taxon>Micrococcales</taxon>
        <taxon>Ornithinimicrobiaceae</taxon>
        <taxon>Serinicoccus</taxon>
    </lineage>
</organism>
<keyword evidence="2" id="KW-0812">Transmembrane</keyword>
<feature type="region of interest" description="Disordered" evidence="1">
    <location>
        <begin position="1"/>
        <end position="30"/>
    </location>
</feature>
<evidence type="ECO:0000259" key="3">
    <source>
        <dbReference type="Pfam" id="PF04024"/>
    </source>
</evidence>
<comment type="caution">
    <text evidence="4">The sequence shown here is derived from an EMBL/GenBank/DDBJ whole genome shotgun (WGS) entry which is preliminary data.</text>
</comment>
<keyword evidence="5" id="KW-1185">Reference proteome</keyword>
<evidence type="ECO:0000313" key="5">
    <source>
        <dbReference type="Proteomes" id="UP000054837"/>
    </source>
</evidence>
<dbReference type="RefSeq" id="WP_058890051.1">
    <property type="nucleotide sequence ID" value="NZ_LQBL01000003.1"/>
</dbReference>
<reference evidence="4 5" key="1">
    <citation type="submission" date="2015-12" db="EMBL/GenBank/DDBJ databases">
        <title>Serinicoccus chungangenesis strain CD08_5 genome sequencing and assembly.</title>
        <authorList>
            <person name="Chander A.M."/>
            <person name="Kaur G."/>
            <person name="Nair G.R."/>
            <person name="Dhawan D.K."/>
            <person name="Kochhar R.K."/>
            <person name="Mayilraj S."/>
            <person name="Bhadada S.K."/>
        </authorList>
    </citation>
    <scope>NUCLEOTIDE SEQUENCE [LARGE SCALE GENOMIC DNA]</scope>
    <source>
        <strain evidence="4 5">CD08_5</strain>
    </source>
</reference>
<dbReference type="EMBL" id="LQBL01000003">
    <property type="protein sequence ID" value="KUG58374.1"/>
    <property type="molecule type" value="Genomic_DNA"/>
</dbReference>
<proteinExistence type="predicted"/>
<accession>A0A0W8IES1</accession>
<dbReference type="Proteomes" id="UP000054837">
    <property type="component" value="Unassembled WGS sequence"/>
</dbReference>
<dbReference type="AlphaFoldDB" id="A0A0W8IES1"/>
<protein>
    <recommendedName>
        <fullName evidence="3">Phage shock protein PspC N-terminal domain-containing protein</fullName>
    </recommendedName>
</protein>
<evidence type="ECO:0000256" key="2">
    <source>
        <dbReference type="SAM" id="Phobius"/>
    </source>
</evidence>
<feature type="transmembrane region" description="Helical" evidence="2">
    <location>
        <begin position="73"/>
        <end position="96"/>
    </location>
</feature>